<dbReference type="EMBL" id="REGN01007190">
    <property type="protein sequence ID" value="RNA07030.1"/>
    <property type="molecule type" value="Genomic_DNA"/>
</dbReference>
<keyword evidence="2" id="KW-1185">Reference proteome</keyword>
<organism evidence="1 2">
    <name type="scientific">Brachionus plicatilis</name>
    <name type="common">Marine rotifer</name>
    <name type="synonym">Brachionus muelleri</name>
    <dbReference type="NCBI Taxonomy" id="10195"/>
    <lineage>
        <taxon>Eukaryota</taxon>
        <taxon>Metazoa</taxon>
        <taxon>Spiralia</taxon>
        <taxon>Gnathifera</taxon>
        <taxon>Rotifera</taxon>
        <taxon>Eurotatoria</taxon>
        <taxon>Monogononta</taxon>
        <taxon>Pseudotrocha</taxon>
        <taxon>Ploima</taxon>
        <taxon>Brachionidae</taxon>
        <taxon>Brachionus</taxon>
    </lineage>
</organism>
<reference evidence="1 2" key="1">
    <citation type="journal article" date="2018" name="Sci. Rep.">
        <title>Genomic signatures of local adaptation to the degree of environmental predictability in rotifers.</title>
        <authorList>
            <person name="Franch-Gras L."/>
            <person name="Hahn C."/>
            <person name="Garcia-Roger E.M."/>
            <person name="Carmona M.J."/>
            <person name="Serra M."/>
            <person name="Gomez A."/>
        </authorList>
    </citation>
    <scope>NUCLEOTIDE SEQUENCE [LARGE SCALE GENOMIC DNA]</scope>
    <source>
        <strain evidence="1">HYR1</strain>
    </source>
</reference>
<accession>A0A3M7Q6J0</accession>
<gene>
    <name evidence="1" type="ORF">BpHYR1_032523</name>
</gene>
<comment type="caution">
    <text evidence="1">The sequence shown here is derived from an EMBL/GenBank/DDBJ whole genome shotgun (WGS) entry which is preliminary data.</text>
</comment>
<dbReference type="AlphaFoldDB" id="A0A3M7Q6J0"/>
<proteinExistence type="predicted"/>
<evidence type="ECO:0000313" key="1">
    <source>
        <dbReference type="EMBL" id="RNA07030.1"/>
    </source>
</evidence>
<name>A0A3M7Q6J0_BRAPC</name>
<evidence type="ECO:0000313" key="2">
    <source>
        <dbReference type="Proteomes" id="UP000276133"/>
    </source>
</evidence>
<protein>
    <submittedName>
        <fullName evidence="1">Uncharacterized protein</fullName>
    </submittedName>
</protein>
<sequence>MMRKQLRQFLSFKENSAKCQVYIDNLKKKKVIKIVIKKMEIGQTARSNNLPHPNPSYATDLMNEIKSCNRVNRFNPFGPHPVNCRRIIQ</sequence>
<dbReference type="Proteomes" id="UP000276133">
    <property type="component" value="Unassembled WGS sequence"/>
</dbReference>